<keyword evidence="3 6" id="KW-0808">Transferase</keyword>
<evidence type="ECO:0000256" key="2">
    <source>
        <dbReference type="ARBA" id="ARBA00022676"/>
    </source>
</evidence>
<dbReference type="EMBL" id="PVTF01000015">
    <property type="protein sequence ID" value="PRY34786.1"/>
    <property type="molecule type" value="Genomic_DNA"/>
</dbReference>
<reference evidence="6 7" key="1">
    <citation type="submission" date="2018-03" db="EMBL/GenBank/DDBJ databases">
        <title>Genomic Encyclopedia of Archaeal and Bacterial Type Strains, Phase II (KMG-II): from individual species to whole genera.</title>
        <authorList>
            <person name="Goeker M."/>
        </authorList>
    </citation>
    <scope>NUCLEOTIDE SEQUENCE [LARGE SCALE GENOMIC DNA]</scope>
    <source>
        <strain evidence="6 7">DSM 44720</strain>
    </source>
</reference>
<dbReference type="Pfam" id="PF21036">
    <property type="entry name" value="EryCIII-like_N"/>
    <property type="match status" value="1"/>
</dbReference>
<name>A0A2T0SN15_9PSEU</name>
<keyword evidence="2" id="KW-0328">Glycosyltransferase</keyword>
<dbReference type="InterPro" id="IPR048284">
    <property type="entry name" value="EryCIII-like_N"/>
</dbReference>
<dbReference type="SUPFAM" id="SSF53756">
    <property type="entry name" value="UDP-Glycosyltransferase/glycogen phosphorylase"/>
    <property type="match status" value="1"/>
</dbReference>
<dbReference type="InterPro" id="IPR002213">
    <property type="entry name" value="UDP_glucos_trans"/>
</dbReference>
<comment type="similarity">
    <text evidence="1">Belongs to the glycosyltransferase 28 family.</text>
</comment>
<accession>A0A2T0SN15</accession>
<dbReference type="GO" id="GO:0016758">
    <property type="term" value="F:hexosyltransferase activity"/>
    <property type="evidence" value="ECO:0007669"/>
    <property type="project" value="UniProtKB-ARBA"/>
</dbReference>
<dbReference type="InterPro" id="IPR050426">
    <property type="entry name" value="Glycosyltransferase_28"/>
</dbReference>
<proteinExistence type="inferred from homology"/>
<dbReference type="GO" id="GO:0017000">
    <property type="term" value="P:antibiotic biosynthetic process"/>
    <property type="evidence" value="ECO:0007669"/>
    <property type="project" value="UniProtKB-ARBA"/>
</dbReference>
<feature type="domain" description="Erythromycin biosynthesis protein CIII-like C-terminal" evidence="4">
    <location>
        <begin position="231"/>
        <end position="372"/>
    </location>
</feature>
<dbReference type="Gene3D" id="3.40.50.2000">
    <property type="entry name" value="Glycogen Phosphorylase B"/>
    <property type="match status" value="2"/>
</dbReference>
<evidence type="ECO:0000313" key="6">
    <source>
        <dbReference type="EMBL" id="PRY34786.1"/>
    </source>
</evidence>
<dbReference type="AlphaFoldDB" id="A0A2T0SN15"/>
<evidence type="ECO:0000313" key="7">
    <source>
        <dbReference type="Proteomes" id="UP000239494"/>
    </source>
</evidence>
<dbReference type="FunFam" id="3.40.50.2000:FF:000072">
    <property type="entry name" value="Glycosyl transferase"/>
    <property type="match status" value="1"/>
</dbReference>
<protein>
    <submittedName>
        <fullName evidence="6">UDP:flavonoid glycosyltransferase YjiC (YdhE family)</fullName>
    </submittedName>
</protein>
<dbReference type="GO" id="GO:0008194">
    <property type="term" value="F:UDP-glycosyltransferase activity"/>
    <property type="evidence" value="ECO:0007669"/>
    <property type="project" value="InterPro"/>
</dbReference>
<feature type="domain" description="Erythromycin biosynthesis protein CIII-like N-terminal" evidence="5">
    <location>
        <begin position="22"/>
        <end position="217"/>
    </location>
</feature>
<organism evidence="6 7">
    <name type="scientific">Umezawaea tangerina</name>
    <dbReference type="NCBI Taxonomy" id="84725"/>
    <lineage>
        <taxon>Bacteria</taxon>
        <taxon>Bacillati</taxon>
        <taxon>Actinomycetota</taxon>
        <taxon>Actinomycetes</taxon>
        <taxon>Pseudonocardiales</taxon>
        <taxon>Pseudonocardiaceae</taxon>
        <taxon>Umezawaea</taxon>
    </lineage>
</organism>
<dbReference type="Pfam" id="PF06722">
    <property type="entry name" value="EryCIII-like_C"/>
    <property type="match status" value="1"/>
</dbReference>
<evidence type="ECO:0000256" key="1">
    <source>
        <dbReference type="ARBA" id="ARBA00006962"/>
    </source>
</evidence>
<sequence length="374" mass="39421">MRVLFATLPYIGHLYPLIPIAWAARAAGHEVLVATFGEGKDATRAGLPVVDIAPDRTGRSLFVDFVAGHPDLVARMEAGDDSEYMEGARFGIWGEWLADSAVAHARSWRPDVVVHERMAPFGRLVAGALGVPCVRHDLGIEPGALAGQLRHMAPALARHGVPGLVDDSPWIDIVPPSLAPADRDGWPMRPVPYNGGAVLPDWLVAPTDRPRVAVTVGTLVGKLQGMGVVERIIALARKVDAEFVLAVDSHDRAKLGDLPPNVRGGHWLPLSSLLPTCAAVVHHGGSGTMCAAIDAGIPQLLLPNEGATDRPINAAAVVTRGIGLACSPDDVDAGVVRHLIGDHRLRVAAAEVRAEMAAMPSPAALIRRVEALVG</sequence>
<evidence type="ECO:0000259" key="4">
    <source>
        <dbReference type="Pfam" id="PF06722"/>
    </source>
</evidence>
<evidence type="ECO:0000256" key="3">
    <source>
        <dbReference type="ARBA" id="ARBA00022679"/>
    </source>
</evidence>
<dbReference type="RefSeq" id="WP_106194191.1">
    <property type="nucleotide sequence ID" value="NZ_PVTF01000015.1"/>
</dbReference>
<gene>
    <name evidence="6" type="ORF">CLV43_11562</name>
</gene>
<dbReference type="CDD" id="cd03784">
    <property type="entry name" value="GT1_Gtf-like"/>
    <property type="match status" value="1"/>
</dbReference>
<evidence type="ECO:0000259" key="5">
    <source>
        <dbReference type="Pfam" id="PF21036"/>
    </source>
</evidence>
<dbReference type="InterPro" id="IPR010610">
    <property type="entry name" value="EryCIII-like_C"/>
</dbReference>
<dbReference type="PANTHER" id="PTHR48050">
    <property type="entry name" value="STEROL 3-BETA-GLUCOSYLTRANSFERASE"/>
    <property type="match status" value="1"/>
</dbReference>
<dbReference type="OrthoDB" id="5488434at2"/>
<comment type="caution">
    <text evidence="6">The sequence shown here is derived from an EMBL/GenBank/DDBJ whole genome shotgun (WGS) entry which is preliminary data.</text>
</comment>
<dbReference type="Proteomes" id="UP000239494">
    <property type="component" value="Unassembled WGS sequence"/>
</dbReference>
<dbReference type="PANTHER" id="PTHR48050:SF13">
    <property type="entry name" value="STEROL 3-BETA-GLUCOSYLTRANSFERASE UGT80A2"/>
    <property type="match status" value="1"/>
</dbReference>
<keyword evidence="7" id="KW-1185">Reference proteome</keyword>